<gene>
    <name evidence="2" type="ORF">GCM10022406_03370</name>
</gene>
<dbReference type="Proteomes" id="UP001499909">
    <property type="component" value="Unassembled WGS sequence"/>
</dbReference>
<sequence>MPAGGTGAGTVATTNGAGVPAGEKSNATFSLRQPVVRSREASSRRPGKVYMPKSKPTFGGMEIGGGAARKNAASGPKRQKRGAGQYACEKSGKAPNQSGRPQR</sequence>
<keyword evidence="3" id="KW-1185">Reference proteome</keyword>
<evidence type="ECO:0000256" key="1">
    <source>
        <dbReference type="SAM" id="MobiDB-lite"/>
    </source>
</evidence>
<feature type="region of interest" description="Disordered" evidence="1">
    <location>
        <begin position="1"/>
        <end position="103"/>
    </location>
</feature>
<comment type="caution">
    <text evidence="2">The sequence shown here is derived from an EMBL/GenBank/DDBJ whole genome shotgun (WGS) entry which is preliminary data.</text>
</comment>
<feature type="compositionally biased region" description="Low complexity" evidence="1">
    <location>
        <begin position="9"/>
        <end position="22"/>
    </location>
</feature>
<evidence type="ECO:0000313" key="3">
    <source>
        <dbReference type="Proteomes" id="UP001499909"/>
    </source>
</evidence>
<organism evidence="2 3">
    <name type="scientific">Hymenobacter algoricola</name>
    <dbReference type="NCBI Taxonomy" id="486267"/>
    <lineage>
        <taxon>Bacteria</taxon>
        <taxon>Pseudomonadati</taxon>
        <taxon>Bacteroidota</taxon>
        <taxon>Cytophagia</taxon>
        <taxon>Cytophagales</taxon>
        <taxon>Hymenobacteraceae</taxon>
        <taxon>Hymenobacter</taxon>
    </lineage>
</organism>
<protein>
    <submittedName>
        <fullName evidence="2">Uncharacterized protein</fullName>
    </submittedName>
</protein>
<feature type="compositionally biased region" description="Polar residues" evidence="1">
    <location>
        <begin position="94"/>
        <end position="103"/>
    </location>
</feature>
<accession>A0ABP7MCP6</accession>
<dbReference type="EMBL" id="BAABDH010000003">
    <property type="protein sequence ID" value="GAA3920293.1"/>
    <property type="molecule type" value="Genomic_DNA"/>
</dbReference>
<evidence type="ECO:0000313" key="2">
    <source>
        <dbReference type="EMBL" id="GAA3920293.1"/>
    </source>
</evidence>
<name>A0ABP7MCP6_9BACT</name>
<reference evidence="3" key="1">
    <citation type="journal article" date="2019" name="Int. J. Syst. Evol. Microbiol.">
        <title>The Global Catalogue of Microorganisms (GCM) 10K type strain sequencing project: providing services to taxonomists for standard genome sequencing and annotation.</title>
        <authorList>
            <consortium name="The Broad Institute Genomics Platform"/>
            <consortium name="The Broad Institute Genome Sequencing Center for Infectious Disease"/>
            <person name="Wu L."/>
            <person name="Ma J."/>
        </authorList>
    </citation>
    <scope>NUCLEOTIDE SEQUENCE [LARGE SCALE GENOMIC DNA]</scope>
    <source>
        <strain evidence="3">JCM 17214</strain>
    </source>
</reference>
<proteinExistence type="predicted"/>